<sequence>MRDEDTIQRNLEAKQAAFFLGCEKRGLTLAALGEVLDVSSSTLSAYRPTRARPKPSLMPLALFVRIARCDAVPTELANLLIEDSGHQLAPIDAVQTDWLSLGERAAGFAAKVCKFQATGGHIDHREDAELREDILIIVSEGAGAAGVG</sequence>
<name>A0A7W7JYM6_9SPHN</name>
<dbReference type="Proteomes" id="UP000575241">
    <property type="component" value="Unassembled WGS sequence"/>
</dbReference>
<dbReference type="RefSeq" id="WP_184161544.1">
    <property type="nucleotide sequence ID" value="NZ_JACHLN010000001.1"/>
</dbReference>
<evidence type="ECO:0000313" key="2">
    <source>
        <dbReference type="Proteomes" id="UP000575241"/>
    </source>
</evidence>
<evidence type="ECO:0000313" key="1">
    <source>
        <dbReference type="EMBL" id="MBB4837270.1"/>
    </source>
</evidence>
<protein>
    <submittedName>
        <fullName evidence="1">Transcriptional regulator with XRE-family HTH domain</fullName>
    </submittedName>
</protein>
<accession>A0A7W7JYM6</accession>
<dbReference type="EMBL" id="JACHLN010000001">
    <property type="protein sequence ID" value="MBB4837270.1"/>
    <property type="molecule type" value="Genomic_DNA"/>
</dbReference>
<organism evidence="1 2">
    <name type="scientific">Sphingomonas kyeonggiensis</name>
    <dbReference type="NCBI Taxonomy" id="1268553"/>
    <lineage>
        <taxon>Bacteria</taxon>
        <taxon>Pseudomonadati</taxon>
        <taxon>Pseudomonadota</taxon>
        <taxon>Alphaproteobacteria</taxon>
        <taxon>Sphingomonadales</taxon>
        <taxon>Sphingomonadaceae</taxon>
        <taxon>Sphingomonas</taxon>
    </lineage>
</organism>
<dbReference type="AlphaFoldDB" id="A0A7W7JYM6"/>
<keyword evidence="2" id="KW-1185">Reference proteome</keyword>
<gene>
    <name evidence="1" type="ORF">HNP52_000321</name>
</gene>
<reference evidence="1 2" key="1">
    <citation type="submission" date="2020-08" db="EMBL/GenBank/DDBJ databases">
        <title>Functional genomics of gut bacteria from endangered species of beetles.</title>
        <authorList>
            <person name="Carlos-Shanley C."/>
        </authorList>
    </citation>
    <scope>NUCLEOTIDE SEQUENCE [LARGE SCALE GENOMIC DNA]</scope>
    <source>
        <strain evidence="1 2">S00224</strain>
    </source>
</reference>
<comment type="caution">
    <text evidence="1">The sequence shown here is derived from an EMBL/GenBank/DDBJ whole genome shotgun (WGS) entry which is preliminary data.</text>
</comment>
<proteinExistence type="predicted"/>